<dbReference type="Proteomes" id="UP000646827">
    <property type="component" value="Unassembled WGS sequence"/>
</dbReference>
<dbReference type="Pfam" id="PF00856">
    <property type="entry name" value="SET"/>
    <property type="match status" value="1"/>
</dbReference>
<feature type="region of interest" description="Disordered" evidence="9">
    <location>
        <begin position="368"/>
        <end position="397"/>
    </location>
</feature>
<comment type="subcellular location">
    <subcellularLocation>
        <location evidence="2">Chromosome</location>
    </subcellularLocation>
    <subcellularLocation>
        <location evidence="1">Nucleus</location>
    </subcellularLocation>
</comment>
<dbReference type="SUPFAM" id="SSF82199">
    <property type="entry name" value="SET domain"/>
    <property type="match status" value="1"/>
</dbReference>
<dbReference type="SMART" id="SM00317">
    <property type="entry name" value="SET"/>
    <property type="match status" value="1"/>
</dbReference>
<dbReference type="OrthoDB" id="422362at2759"/>
<keyword evidence="3" id="KW-0158">Chromosome</keyword>
<dbReference type="GO" id="GO:0043565">
    <property type="term" value="F:sequence-specific DNA binding"/>
    <property type="evidence" value="ECO:0007669"/>
    <property type="project" value="InterPro"/>
</dbReference>
<feature type="region of interest" description="Disordered" evidence="9">
    <location>
        <begin position="190"/>
        <end position="209"/>
    </location>
</feature>
<dbReference type="EMBL" id="JAEPRB010000112">
    <property type="protein sequence ID" value="KAG2221316.1"/>
    <property type="molecule type" value="Genomic_DNA"/>
</dbReference>
<organism evidence="14 15">
    <name type="scientific">Circinella minor</name>
    <dbReference type="NCBI Taxonomy" id="1195481"/>
    <lineage>
        <taxon>Eukaryota</taxon>
        <taxon>Fungi</taxon>
        <taxon>Fungi incertae sedis</taxon>
        <taxon>Mucoromycota</taxon>
        <taxon>Mucoromycotina</taxon>
        <taxon>Mucoromycetes</taxon>
        <taxon>Mucorales</taxon>
        <taxon>Lichtheimiaceae</taxon>
        <taxon>Circinella</taxon>
    </lineage>
</organism>
<gene>
    <name evidence="14" type="ORF">INT45_014000</name>
</gene>
<evidence type="ECO:0000256" key="9">
    <source>
        <dbReference type="SAM" id="MobiDB-lite"/>
    </source>
</evidence>
<feature type="domain" description="AWS" evidence="13">
    <location>
        <begin position="458"/>
        <end position="509"/>
    </location>
</feature>
<keyword evidence="15" id="KW-1185">Reference proteome</keyword>
<keyword evidence="6" id="KW-0949">S-adenosyl-L-methionine</keyword>
<dbReference type="Pfam" id="PF00320">
    <property type="entry name" value="GATA"/>
    <property type="match status" value="1"/>
</dbReference>
<dbReference type="InterPro" id="IPR050777">
    <property type="entry name" value="SET2_Histone-Lys_MeTrsfase"/>
</dbReference>
<feature type="domain" description="SET" evidence="11">
    <location>
        <begin position="503"/>
        <end position="628"/>
    </location>
</feature>
<evidence type="ECO:0000256" key="4">
    <source>
        <dbReference type="ARBA" id="ARBA00022603"/>
    </source>
</evidence>
<dbReference type="InterPro" id="IPR003616">
    <property type="entry name" value="Post-SET_dom"/>
</dbReference>
<dbReference type="SMART" id="SM00508">
    <property type="entry name" value="PostSET"/>
    <property type="match status" value="1"/>
</dbReference>
<dbReference type="PROSITE" id="PS51215">
    <property type="entry name" value="AWS"/>
    <property type="match status" value="1"/>
</dbReference>
<proteinExistence type="predicted"/>
<reference evidence="14 15" key="1">
    <citation type="submission" date="2020-12" db="EMBL/GenBank/DDBJ databases">
        <title>Metabolic potential, ecology and presence of endohyphal bacteria is reflected in genomic diversity of Mucoromycotina.</title>
        <authorList>
            <person name="Muszewska A."/>
            <person name="Okrasinska A."/>
            <person name="Steczkiewicz K."/>
            <person name="Drgas O."/>
            <person name="Orlowska M."/>
            <person name="Perlinska-Lenart U."/>
            <person name="Aleksandrzak-Piekarczyk T."/>
            <person name="Szatraj K."/>
            <person name="Zielenkiewicz U."/>
            <person name="Pilsyk S."/>
            <person name="Malc E."/>
            <person name="Mieczkowski P."/>
            <person name="Kruszewska J.S."/>
            <person name="Biernat P."/>
            <person name="Pawlowska J."/>
        </authorList>
    </citation>
    <scope>NUCLEOTIDE SEQUENCE [LARGE SCALE GENOMIC DNA]</scope>
    <source>
        <strain evidence="14 15">CBS 142.35</strain>
    </source>
</reference>
<comment type="caution">
    <text evidence="14">The sequence shown here is derived from an EMBL/GenBank/DDBJ whole genome shotgun (WGS) entry which is preliminary data.</text>
</comment>
<dbReference type="GO" id="GO:0042054">
    <property type="term" value="F:histone methyltransferase activity"/>
    <property type="evidence" value="ECO:0007669"/>
    <property type="project" value="InterPro"/>
</dbReference>
<protein>
    <recommendedName>
        <fullName evidence="16">SET domain-containing protein</fullName>
    </recommendedName>
</protein>
<keyword evidence="5" id="KW-0808">Transferase</keyword>
<evidence type="ECO:0000313" key="15">
    <source>
        <dbReference type="Proteomes" id="UP000646827"/>
    </source>
</evidence>
<dbReference type="SMART" id="SM00570">
    <property type="entry name" value="AWS"/>
    <property type="match status" value="1"/>
</dbReference>
<dbReference type="Pfam" id="PF17907">
    <property type="entry name" value="AWS"/>
    <property type="match status" value="1"/>
</dbReference>
<evidence type="ECO:0000256" key="2">
    <source>
        <dbReference type="ARBA" id="ARBA00004286"/>
    </source>
</evidence>
<feature type="compositionally biased region" description="Polar residues" evidence="9">
    <location>
        <begin position="291"/>
        <end position="300"/>
    </location>
</feature>
<feature type="region of interest" description="Disordered" evidence="9">
    <location>
        <begin position="20"/>
        <end position="57"/>
    </location>
</feature>
<evidence type="ECO:0000256" key="8">
    <source>
        <dbReference type="PROSITE-ProRule" id="PRU00094"/>
    </source>
</evidence>
<evidence type="ECO:0008006" key="16">
    <source>
        <dbReference type="Google" id="ProtNLM"/>
    </source>
</evidence>
<dbReference type="AlphaFoldDB" id="A0A8H7VFQ5"/>
<evidence type="ECO:0000259" key="10">
    <source>
        <dbReference type="PROSITE" id="PS50114"/>
    </source>
</evidence>
<dbReference type="SMART" id="SM00401">
    <property type="entry name" value="ZnF_GATA"/>
    <property type="match status" value="1"/>
</dbReference>
<sequence>MTTTTDNSVSLEVQWPVIPPPLNDLTNNTGLHDIEDNNNDPSTYLQQQEKNDDSTTTVLHATTTITKETTIMDDNQHLKRQQSQDSLSYNMQNIQLNNQPSDDMDTTMNDHDDIKIPISPTALKLETLSSTSPTTLTVAQTPQQQEDEMSCDLTTSTTKNSGTTVPCKRTCDDSTNDYSGDTDVKRVRGDNNSISLSTSTTTTTTTASIPQPKEWCRRCGITETPRWRGGPLGRHTLCNACGLKWKHVGRPVEGYNNLTYPPPELPEHLRPRATQTKPRVPKPIKNILTTKVTKTLSSRTSIKKEKQSSPSPSLSDTESNNTKHTTTAIATTTIISTPDYDDVLLRKRKQFLIAGLYSSTYKELQLSTKGTSAKRPPRISWKKGLNNNNNNNEGGSSSTFRLSMPLFQGEFLLNTECDFNLPADILQEHYGGRLRQISNYTKIKTNIYVGRRPCKTDHQAAICQCEAPSNNKIAGCGEDCLNRMLFYECDPKTCPCEDKCTNRRFQQKKYITELAPFPTKHRGWGLRTLVPIPKGELITEYRGEVITHQMVKERMNTIYKGQQNFYFLDYGNGEVIDAGLKGSEARFINHSCDPNCHIEKWGLKGELFVGVFSSRYINAGEELFYDYNFSTFGESGDDQLCRCGSDNCRGTIGKKRRDNGV</sequence>
<dbReference type="Gene3D" id="2.170.270.10">
    <property type="entry name" value="SET domain"/>
    <property type="match status" value="1"/>
</dbReference>
<evidence type="ECO:0000256" key="5">
    <source>
        <dbReference type="ARBA" id="ARBA00022679"/>
    </source>
</evidence>
<dbReference type="PROSITE" id="PS50280">
    <property type="entry name" value="SET"/>
    <property type="match status" value="1"/>
</dbReference>
<keyword evidence="8" id="KW-0862">Zinc</keyword>
<evidence type="ECO:0000259" key="12">
    <source>
        <dbReference type="PROSITE" id="PS50868"/>
    </source>
</evidence>
<evidence type="ECO:0000259" key="13">
    <source>
        <dbReference type="PROSITE" id="PS51215"/>
    </source>
</evidence>
<feature type="compositionally biased region" description="Low complexity" evidence="9">
    <location>
        <begin position="197"/>
        <end position="206"/>
    </location>
</feature>
<dbReference type="InterPro" id="IPR001214">
    <property type="entry name" value="SET_dom"/>
</dbReference>
<accession>A0A8H7VFQ5</accession>
<dbReference type="GO" id="GO:0008270">
    <property type="term" value="F:zinc ion binding"/>
    <property type="evidence" value="ECO:0007669"/>
    <property type="project" value="UniProtKB-KW"/>
</dbReference>
<dbReference type="SUPFAM" id="SSF57716">
    <property type="entry name" value="Glucocorticoid receptor-like (DNA-binding domain)"/>
    <property type="match status" value="1"/>
</dbReference>
<dbReference type="InterPro" id="IPR006560">
    <property type="entry name" value="AWS_dom"/>
</dbReference>
<dbReference type="GO" id="GO:0006355">
    <property type="term" value="P:regulation of DNA-templated transcription"/>
    <property type="evidence" value="ECO:0007669"/>
    <property type="project" value="InterPro"/>
</dbReference>
<feature type="compositionally biased region" description="Polar residues" evidence="9">
    <location>
        <begin position="39"/>
        <end position="48"/>
    </location>
</feature>
<keyword evidence="8" id="KW-0479">Metal-binding</keyword>
<keyword evidence="8" id="KW-0863">Zinc-finger</keyword>
<feature type="domain" description="GATA-type" evidence="10">
    <location>
        <begin position="216"/>
        <end position="249"/>
    </location>
</feature>
<keyword evidence="4" id="KW-0489">Methyltransferase</keyword>
<dbReference type="GO" id="GO:0005634">
    <property type="term" value="C:nucleus"/>
    <property type="evidence" value="ECO:0007669"/>
    <property type="project" value="UniProtKB-SubCell"/>
</dbReference>
<keyword evidence="7" id="KW-0539">Nucleus</keyword>
<dbReference type="InterPro" id="IPR000679">
    <property type="entry name" value="Znf_GATA"/>
</dbReference>
<evidence type="ECO:0000256" key="3">
    <source>
        <dbReference type="ARBA" id="ARBA00022454"/>
    </source>
</evidence>
<evidence type="ECO:0000259" key="11">
    <source>
        <dbReference type="PROSITE" id="PS50280"/>
    </source>
</evidence>
<evidence type="ECO:0000256" key="1">
    <source>
        <dbReference type="ARBA" id="ARBA00004123"/>
    </source>
</evidence>
<evidence type="ECO:0000256" key="6">
    <source>
        <dbReference type="ARBA" id="ARBA00022691"/>
    </source>
</evidence>
<dbReference type="GO" id="GO:0005694">
    <property type="term" value="C:chromosome"/>
    <property type="evidence" value="ECO:0007669"/>
    <property type="project" value="UniProtKB-SubCell"/>
</dbReference>
<dbReference type="PROSITE" id="PS50114">
    <property type="entry name" value="GATA_ZN_FINGER_2"/>
    <property type="match status" value="1"/>
</dbReference>
<dbReference type="CDD" id="cd00202">
    <property type="entry name" value="ZnF_GATA"/>
    <property type="match status" value="1"/>
</dbReference>
<evidence type="ECO:0000313" key="14">
    <source>
        <dbReference type="EMBL" id="KAG2221316.1"/>
    </source>
</evidence>
<feature type="region of interest" description="Disordered" evidence="9">
    <location>
        <begin position="291"/>
        <end position="324"/>
    </location>
</feature>
<dbReference type="GO" id="GO:0032259">
    <property type="term" value="P:methylation"/>
    <property type="evidence" value="ECO:0007669"/>
    <property type="project" value="UniProtKB-KW"/>
</dbReference>
<evidence type="ECO:0000256" key="7">
    <source>
        <dbReference type="ARBA" id="ARBA00023242"/>
    </source>
</evidence>
<dbReference type="PROSITE" id="PS50868">
    <property type="entry name" value="POST_SET"/>
    <property type="match status" value="1"/>
</dbReference>
<dbReference type="Gene3D" id="3.30.50.10">
    <property type="entry name" value="Erythroid Transcription Factor GATA-1, subunit A"/>
    <property type="match status" value="1"/>
</dbReference>
<feature type="domain" description="Post-SET" evidence="12">
    <location>
        <begin position="637"/>
        <end position="653"/>
    </location>
</feature>
<dbReference type="PANTHER" id="PTHR22884">
    <property type="entry name" value="SET DOMAIN PROTEINS"/>
    <property type="match status" value="1"/>
</dbReference>
<name>A0A8H7VFQ5_9FUNG</name>
<dbReference type="InterPro" id="IPR046341">
    <property type="entry name" value="SET_dom_sf"/>
</dbReference>
<dbReference type="InterPro" id="IPR013088">
    <property type="entry name" value="Znf_NHR/GATA"/>
</dbReference>